<evidence type="ECO:0000313" key="2">
    <source>
        <dbReference type="EMBL" id="TEB24841.1"/>
    </source>
</evidence>
<dbReference type="AlphaFoldDB" id="A0A4Y7ST06"/>
<dbReference type="Proteomes" id="UP000298030">
    <property type="component" value="Unassembled WGS sequence"/>
</dbReference>
<dbReference type="Gene3D" id="2.60.120.260">
    <property type="entry name" value="Galactose-binding domain-like"/>
    <property type="match status" value="1"/>
</dbReference>
<feature type="transmembrane region" description="Helical" evidence="1">
    <location>
        <begin position="248"/>
        <end position="271"/>
    </location>
</feature>
<evidence type="ECO:0000256" key="1">
    <source>
        <dbReference type="SAM" id="Phobius"/>
    </source>
</evidence>
<keyword evidence="3" id="KW-1185">Reference proteome</keyword>
<keyword evidence="1" id="KW-1133">Transmembrane helix</keyword>
<protein>
    <submittedName>
        <fullName evidence="2">Uncharacterized protein</fullName>
    </submittedName>
</protein>
<proteinExistence type="predicted"/>
<accession>A0A4Y7ST06</accession>
<dbReference type="STRING" id="71717.A0A4Y7ST06"/>
<organism evidence="2 3">
    <name type="scientific">Coprinellus micaceus</name>
    <name type="common">Glistening ink-cap mushroom</name>
    <name type="synonym">Coprinus micaceus</name>
    <dbReference type="NCBI Taxonomy" id="71717"/>
    <lineage>
        <taxon>Eukaryota</taxon>
        <taxon>Fungi</taxon>
        <taxon>Dikarya</taxon>
        <taxon>Basidiomycota</taxon>
        <taxon>Agaricomycotina</taxon>
        <taxon>Agaricomycetes</taxon>
        <taxon>Agaricomycetidae</taxon>
        <taxon>Agaricales</taxon>
        <taxon>Agaricineae</taxon>
        <taxon>Psathyrellaceae</taxon>
        <taxon>Coprinellus</taxon>
    </lineage>
</organism>
<gene>
    <name evidence="2" type="ORF">FA13DRAFT_1738863</name>
</gene>
<keyword evidence="1" id="KW-0812">Transmembrane</keyword>
<dbReference type="OrthoDB" id="10036721at2759"/>
<evidence type="ECO:0000313" key="3">
    <source>
        <dbReference type="Proteomes" id="UP000298030"/>
    </source>
</evidence>
<name>A0A4Y7ST06_COPMI</name>
<reference evidence="2 3" key="1">
    <citation type="journal article" date="2019" name="Nat. Ecol. Evol.">
        <title>Megaphylogeny resolves global patterns of mushroom evolution.</title>
        <authorList>
            <person name="Varga T."/>
            <person name="Krizsan K."/>
            <person name="Foldi C."/>
            <person name="Dima B."/>
            <person name="Sanchez-Garcia M."/>
            <person name="Sanchez-Ramirez S."/>
            <person name="Szollosi G.J."/>
            <person name="Szarkandi J.G."/>
            <person name="Papp V."/>
            <person name="Albert L."/>
            <person name="Andreopoulos W."/>
            <person name="Angelini C."/>
            <person name="Antonin V."/>
            <person name="Barry K.W."/>
            <person name="Bougher N.L."/>
            <person name="Buchanan P."/>
            <person name="Buyck B."/>
            <person name="Bense V."/>
            <person name="Catcheside P."/>
            <person name="Chovatia M."/>
            <person name="Cooper J."/>
            <person name="Damon W."/>
            <person name="Desjardin D."/>
            <person name="Finy P."/>
            <person name="Geml J."/>
            <person name="Haridas S."/>
            <person name="Hughes K."/>
            <person name="Justo A."/>
            <person name="Karasinski D."/>
            <person name="Kautmanova I."/>
            <person name="Kiss B."/>
            <person name="Kocsube S."/>
            <person name="Kotiranta H."/>
            <person name="LaButti K.M."/>
            <person name="Lechner B.E."/>
            <person name="Liimatainen K."/>
            <person name="Lipzen A."/>
            <person name="Lukacs Z."/>
            <person name="Mihaltcheva S."/>
            <person name="Morgado L.N."/>
            <person name="Niskanen T."/>
            <person name="Noordeloos M.E."/>
            <person name="Ohm R.A."/>
            <person name="Ortiz-Santana B."/>
            <person name="Ovrebo C."/>
            <person name="Racz N."/>
            <person name="Riley R."/>
            <person name="Savchenko A."/>
            <person name="Shiryaev A."/>
            <person name="Soop K."/>
            <person name="Spirin V."/>
            <person name="Szebenyi C."/>
            <person name="Tomsovsky M."/>
            <person name="Tulloss R.E."/>
            <person name="Uehling J."/>
            <person name="Grigoriev I.V."/>
            <person name="Vagvolgyi C."/>
            <person name="Papp T."/>
            <person name="Martin F.M."/>
            <person name="Miettinen O."/>
            <person name="Hibbett D.S."/>
            <person name="Nagy L.G."/>
        </authorList>
    </citation>
    <scope>NUCLEOTIDE SEQUENCE [LARGE SCALE GENOMIC DNA]</scope>
    <source>
        <strain evidence="2 3">FP101781</strain>
    </source>
</reference>
<keyword evidence="1" id="KW-0472">Membrane</keyword>
<dbReference type="EMBL" id="QPFP01000062">
    <property type="protein sequence ID" value="TEB24841.1"/>
    <property type="molecule type" value="Genomic_DNA"/>
</dbReference>
<sequence>MSSFLPLQESPVPDHARSLIDTFMHDSYWIWTSENSSLYPPPLAPGNSQRAFRRTWINSSPSSKVASSTTILITADNSFELFVNGALLHAQNSSHVWHTPLLFTVPISADVPDKVTYAIRAVNAFSDSGAPLASAAGVRATIKIDFSSPSNAPSEVFHTGPNQNWVSSHIFGSGWEQAQFDDSQWEAAKEMPATVNGGPVWWMMNQPTQLNFATSVPSTLSSDCPAPTPSDSPIVDAGSRITFLRGELAGTLFGVILVAGSLGALVSFLMVRRRYTLGKVF</sequence>
<comment type="caution">
    <text evidence="2">The sequence shown here is derived from an EMBL/GenBank/DDBJ whole genome shotgun (WGS) entry which is preliminary data.</text>
</comment>